<feature type="compositionally biased region" description="Low complexity" evidence="2">
    <location>
        <begin position="197"/>
        <end position="225"/>
    </location>
</feature>
<protein>
    <recommendedName>
        <fullName evidence="3">BZIP domain-containing protein</fullName>
    </recommendedName>
</protein>
<dbReference type="CDD" id="cd14688">
    <property type="entry name" value="bZIP_YAP"/>
    <property type="match status" value="1"/>
</dbReference>
<dbReference type="PROSITE" id="PS00036">
    <property type="entry name" value="BZIP_BASIC"/>
    <property type="match status" value="1"/>
</dbReference>
<evidence type="ECO:0000256" key="1">
    <source>
        <dbReference type="SAM" id="Coils"/>
    </source>
</evidence>
<feature type="region of interest" description="Disordered" evidence="2">
    <location>
        <begin position="434"/>
        <end position="510"/>
    </location>
</feature>
<feature type="region of interest" description="Disordered" evidence="2">
    <location>
        <begin position="1"/>
        <end position="225"/>
    </location>
</feature>
<feature type="coiled-coil region" evidence="1">
    <location>
        <begin position="725"/>
        <end position="783"/>
    </location>
</feature>
<feature type="domain" description="BZIP" evidence="3">
    <location>
        <begin position="698"/>
        <end position="713"/>
    </location>
</feature>
<feature type="compositionally biased region" description="Low complexity" evidence="2">
    <location>
        <begin position="566"/>
        <end position="576"/>
    </location>
</feature>
<feature type="compositionally biased region" description="Low complexity" evidence="2">
    <location>
        <begin position="401"/>
        <end position="415"/>
    </location>
</feature>
<feature type="compositionally biased region" description="Polar residues" evidence="2">
    <location>
        <begin position="44"/>
        <end position="65"/>
    </location>
</feature>
<organism evidence="4 5">
    <name type="scientific">Tremella mesenterica</name>
    <name type="common">Jelly fungus</name>
    <dbReference type="NCBI Taxonomy" id="5217"/>
    <lineage>
        <taxon>Eukaryota</taxon>
        <taxon>Fungi</taxon>
        <taxon>Dikarya</taxon>
        <taxon>Basidiomycota</taxon>
        <taxon>Agaricomycotina</taxon>
        <taxon>Tremellomycetes</taxon>
        <taxon>Tremellales</taxon>
        <taxon>Tremellaceae</taxon>
        <taxon>Tremella</taxon>
    </lineage>
</organism>
<feature type="compositionally biased region" description="Polar residues" evidence="2">
    <location>
        <begin position="494"/>
        <end position="510"/>
    </location>
</feature>
<feature type="compositionally biased region" description="Basic residues" evidence="2">
    <location>
        <begin position="706"/>
        <end position="717"/>
    </location>
</feature>
<dbReference type="VEuPathDB" id="FungiDB:TREMEDRAFT_61287"/>
<evidence type="ECO:0000313" key="4">
    <source>
        <dbReference type="EMBL" id="RXK40107.1"/>
    </source>
</evidence>
<dbReference type="GO" id="GO:0003700">
    <property type="term" value="F:DNA-binding transcription factor activity"/>
    <property type="evidence" value="ECO:0007669"/>
    <property type="project" value="InterPro"/>
</dbReference>
<feature type="region of interest" description="Disordered" evidence="2">
    <location>
        <begin position="553"/>
        <end position="611"/>
    </location>
</feature>
<feature type="compositionally biased region" description="Basic and acidic residues" evidence="2">
    <location>
        <begin position="459"/>
        <end position="474"/>
    </location>
</feature>
<feature type="region of interest" description="Disordered" evidence="2">
    <location>
        <begin position="373"/>
        <end position="417"/>
    </location>
</feature>
<feature type="compositionally biased region" description="Basic and acidic residues" evidence="2">
    <location>
        <begin position="482"/>
        <end position="491"/>
    </location>
</feature>
<feature type="region of interest" description="Disordered" evidence="2">
    <location>
        <begin position="332"/>
        <end position="352"/>
    </location>
</feature>
<evidence type="ECO:0000313" key="5">
    <source>
        <dbReference type="Proteomes" id="UP000289152"/>
    </source>
</evidence>
<dbReference type="InterPro" id="IPR004827">
    <property type="entry name" value="bZIP"/>
</dbReference>
<dbReference type="AlphaFoldDB" id="A0A4V1M4E7"/>
<comment type="caution">
    <text evidence="4">The sequence shown here is derived from an EMBL/GenBank/DDBJ whole genome shotgun (WGS) entry which is preliminary data.</text>
</comment>
<dbReference type="InParanoid" id="A0A4V1M4E7"/>
<evidence type="ECO:0000256" key="2">
    <source>
        <dbReference type="SAM" id="MobiDB-lite"/>
    </source>
</evidence>
<feature type="compositionally biased region" description="Basic and acidic residues" evidence="2">
    <location>
        <begin position="114"/>
        <end position="132"/>
    </location>
</feature>
<proteinExistence type="predicted"/>
<evidence type="ECO:0000259" key="3">
    <source>
        <dbReference type="PROSITE" id="PS00036"/>
    </source>
</evidence>
<feature type="compositionally biased region" description="Basic and acidic residues" evidence="2">
    <location>
        <begin position="181"/>
        <end position="194"/>
    </location>
</feature>
<accession>A0A4V1M4E7</accession>
<feature type="compositionally biased region" description="Polar residues" evidence="2">
    <location>
        <begin position="434"/>
        <end position="451"/>
    </location>
</feature>
<feature type="compositionally biased region" description="Basic and acidic residues" evidence="2">
    <location>
        <begin position="66"/>
        <end position="85"/>
    </location>
</feature>
<feature type="compositionally biased region" description="Basic residues" evidence="2">
    <location>
        <begin position="686"/>
        <end position="697"/>
    </location>
</feature>
<keyword evidence="5" id="KW-1185">Reference proteome</keyword>
<feature type="region of interest" description="Disordered" evidence="2">
    <location>
        <begin position="657"/>
        <end position="721"/>
    </location>
</feature>
<sequence length="785" mass="87187">MYGRLQPPRPARPAAEPPKPRYLQPGPSPCLPARTGWAELPVQSMRSPSPHTGYSTHYTFQNTPHPESRRKSDEILPDSRGRPGDRGNNVGGKSVNGRISLLADIALAEAQDDDPQRENDASTAQRLRDHRPSLPSLATAIHGSNNNTSWSPHSGFTSEAPRARPGTRGVVSEPSSGDVPLKYDVRSYSRDPRKSRSAFPSHPPTSSAPTHQNHQHHNVPQQHHQNNPHLAQLMQTVPIPNRLHSQTQSRSAPHPLTSMTLDRDYSGHSVTGWHEEAQHLLRPPPPLINGHTSPGSTGSTSPLKVHHPHEVQWDHTTSAGMAVHMVKDTRGRVVHPPPPHTNAPTPGNYPQQLPAEQRQREYTFVNVDGERLAGGYKQNGTGRRASKDLGEKIGRQTANITTTTSLTHPTPVHPTMRVEEEGINRPTHYWHRTLSSSTTQGSDSTVKSIQHSDPLPLTPRERSDLSPIANEKRSATSTSPRRHSDSHDHIEYLGQTNGHNSSHILEEPTTSLPTPISVLPTTQIHPYSHSHSHSASWSDGTFAFSGSRTNDIDGSLSPDKRRFGGSDTTSSYSTTSLPISLIRARIEQSPGRRIKTEPCSPASPGETCSVSPRSEICLERPAKRLRLTLHTASSTLCNGDLEDICNPKDNMLHFDGLRDGDAMSTDERVGDENEMNRDGDGEKEGKKKRRYARRSGPKRKEQNAKAQKKFRDRKKSAGLRMAQDLQLSQRMMEKSKAKIEELEKMLKESEESKRKMKDLEERLKETEKKLGEIEKENKGLKGETY</sequence>
<name>A0A4V1M4E7_TREME</name>
<feature type="compositionally biased region" description="Pro residues" evidence="2">
    <location>
        <begin position="7"/>
        <end position="17"/>
    </location>
</feature>
<keyword evidence="1" id="KW-0175">Coiled coil</keyword>
<feature type="compositionally biased region" description="Polar residues" evidence="2">
    <location>
        <begin position="142"/>
        <end position="157"/>
    </location>
</feature>
<dbReference type="Proteomes" id="UP000289152">
    <property type="component" value="Unassembled WGS sequence"/>
</dbReference>
<feature type="compositionally biased region" description="Basic and acidic residues" evidence="2">
    <location>
        <begin position="657"/>
        <end position="685"/>
    </location>
</feature>
<dbReference type="EMBL" id="SDIL01000022">
    <property type="protein sequence ID" value="RXK40107.1"/>
    <property type="molecule type" value="Genomic_DNA"/>
</dbReference>
<feature type="compositionally biased region" description="Basic and acidic residues" evidence="2">
    <location>
        <begin position="385"/>
        <end position="394"/>
    </location>
</feature>
<gene>
    <name evidence="4" type="ORF">M231_02564</name>
</gene>
<reference evidence="4 5" key="1">
    <citation type="submission" date="2016-06" db="EMBL/GenBank/DDBJ databases">
        <title>Evolution of pathogenesis and genome organization in the Tremellales.</title>
        <authorList>
            <person name="Cuomo C."/>
            <person name="Litvintseva A."/>
            <person name="Heitman J."/>
            <person name="Chen Y."/>
            <person name="Sun S."/>
            <person name="Springer D."/>
            <person name="Dromer F."/>
            <person name="Young S."/>
            <person name="Zeng Q."/>
            <person name="Chapman S."/>
            <person name="Gujja S."/>
            <person name="Saif S."/>
            <person name="Birren B."/>
        </authorList>
    </citation>
    <scope>NUCLEOTIDE SEQUENCE [LARGE SCALE GENOMIC DNA]</scope>
    <source>
        <strain evidence="4 5">ATCC 28783</strain>
    </source>
</reference>